<dbReference type="NCBIfam" id="TIGR02778">
    <property type="entry name" value="ligD_pol"/>
    <property type="match status" value="1"/>
</dbReference>
<comment type="caution">
    <text evidence="2">The sequence shown here is derived from an EMBL/GenBank/DDBJ whole genome shotgun (WGS) entry which is preliminary data.</text>
</comment>
<gene>
    <name evidence="2" type="ORF">ASZ90_018025</name>
</gene>
<dbReference type="AlphaFoldDB" id="A0A0W8E7W7"/>
<dbReference type="InterPro" id="IPR014145">
    <property type="entry name" value="LigD_pol_dom"/>
</dbReference>
<dbReference type="Gene3D" id="3.90.920.10">
    <property type="entry name" value="DNA primase, PRIM domain"/>
    <property type="match status" value="1"/>
</dbReference>
<sequence>MQKMDILVDNHSFSISKLDKIFWPEDKYTKGDLIKYYMDISPYILKHLYNRPVVFTRYPDGIEGKHFYQKNAPAYLPSWIETFSQYSKDSERYIEYILIKEAAVLAWLANQACIELHAWLSSISSLDYPDFAVIDLDPSPDNSFQEVIDIALLVKNVFHELNLRSYPKTSGSEGLHIYLPLKNIYTYNQVREFARAVAALTAEIRPDISTIERTVSKRGPKIYIDYLQNVKGQTLCSAYSVRPRKGALVSAPLKWEEVPLISPADFTIKTILPRLKKAGELFSPVLEDKQVLEHACQKLGLQIS</sequence>
<protein>
    <submittedName>
        <fullName evidence="2">Atp-dependent dna ligase clustered with ku protein, ligd</fullName>
        <ecNumber evidence="2">6.5.1.1</ecNumber>
    </submittedName>
</protein>
<evidence type="ECO:0000313" key="2">
    <source>
        <dbReference type="EMBL" id="KUG04534.1"/>
    </source>
</evidence>
<dbReference type="EC" id="6.5.1.1" evidence="2"/>
<proteinExistence type="predicted"/>
<dbReference type="CDD" id="cd04865">
    <property type="entry name" value="LigD_Pol_like_2"/>
    <property type="match status" value="1"/>
</dbReference>
<keyword evidence="2" id="KW-0436">Ligase</keyword>
<dbReference type="Pfam" id="PF21686">
    <property type="entry name" value="LigD_Prim-Pol"/>
    <property type="match status" value="1"/>
</dbReference>
<dbReference type="GO" id="GO:0003910">
    <property type="term" value="F:DNA ligase (ATP) activity"/>
    <property type="evidence" value="ECO:0007669"/>
    <property type="project" value="UniProtKB-EC"/>
</dbReference>
<reference evidence="2" key="1">
    <citation type="journal article" date="2015" name="Proc. Natl. Acad. Sci. U.S.A.">
        <title>Networks of energetic and metabolic interactions define dynamics in microbial communities.</title>
        <authorList>
            <person name="Embree M."/>
            <person name="Liu J.K."/>
            <person name="Al-Bassam M.M."/>
            <person name="Zengler K."/>
        </authorList>
    </citation>
    <scope>NUCLEOTIDE SEQUENCE</scope>
</reference>
<dbReference type="InterPro" id="IPR052171">
    <property type="entry name" value="NHEJ_LigD"/>
</dbReference>
<evidence type="ECO:0000259" key="1">
    <source>
        <dbReference type="Pfam" id="PF21686"/>
    </source>
</evidence>
<dbReference type="PANTHER" id="PTHR42705:SF2">
    <property type="entry name" value="BIFUNCTIONAL NON-HOMOLOGOUS END JOINING PROTEIN LIGD"/>
    <property type="match status" value="1"/>
</dbReference>
<accession>A0A0W8E7W7</accession>
<dbReference type="EMBL" id="LNQE01001845">
    <property type="protein sequence ID" value="KUG04534.1"/>
    <property type="molecule type" value="Genomic_DNA"/>
</dbReference>
<dbReference type="PANTHER" id="PTHR42705">
    <property type="entry name" value="BIFUNCTIONAL NON-HOMOLOGOUS END JOINING PROTEIN LIGD"/>
    <property type="match status" value="1"/>
</dbReference>
<feature type="domain" description="DNA ligase D polymerase" evidence="1">
    <location>
        <begin position="29"/>
        <end position="282"/>
    </location>
</feature>
<organism evidence="2">
    <name type="scientific">hydrocarbon metagenome</name>
    <dbReference type="NCBI Taxonomy" id="938273"/>
    <lineage>
        <taxon>unclassified sequences</taxon>
        <taxon>metagenomes</taxon>
        <taxon>ecological metagenomes</taxon>
    </lineage>
</organism>
<name>A0A0W8E7W7_9ZZZZ</name>